<feature type="region of interest" description="Disordered" evidence="1">
    <location>
        <begin position="567"/>
        <end position="616"/>
    </location>
</feature>
<organism evidence="3 4">
    <name type="scientific">Candidatus Lloydbacteria bacterium RIFCSPHIGHO2_02_FULL_54_17</name>
    <dbReference type="NCBI Taxonomy" id="1798664"/>
    <lineage>
        <taxon>Bacteria</taxon>
        <taxon>Candidatus Lloydiibacteriota</taxon>
    </lineage>
</organism>
<evidence type="ECO:0000313" key="4">
    <source>
        <dbReference type="Proteomes" id="UP000178636"/>
    </source>
</evidence>
<evidence type="ECO:0000313" key="3">
    <source>
        <dbReference type="EMBL" id="OGZ12086.1"/>
    </source>
</evidence>
<dbReference type="Proteomes" id="UP000178636">
    <property type="component" value="Unassembled WGS sequence"/>
</dbReference>
<feature type="transmembrane region" description="Helical" evidence="2">
    <location>
        <begin position="25"/>
        <end position="45"/>
    </location>
</feature>
<dbReference type="AlphaFoldDB" id="A0A1G2DET6"/>
<evidence type="ECO:0000256" key="1">
    <source>
        <dbReference type="SAM" id="MobiDB-lite"/>
    </source>
</evidence>
<name>A0A1G2DET6_9BACT</name>
<keyword evidence="2" id="KW-0812">Transmembrane</keyword>
<sequence length="616" mass="67275">MLYLLVAFVISAISSLPLFLGKQRGAGVVVLALGTLLGWWFLYAVAAGFAGPMFGPLLFFVALGSSGAVALGFILNDMSDSRRGSGLTIFLVPVMAWLATGGILFYSSGMVNAPQYRALVGDMEKRVWTQDVQPKDPAHVRLVSYENAVYLARKVVGELGTVGSQFAVREDALTLQAIKGELWYVIPLDFAGFRAWLNTGTSVGYIMIHAEDPNHQPIVKQLPKEKQFVFTPGAYFGNDLIRHLRLDGGNLRVKLNGTHLEIDDDGNPSWVTTVLEPSIGQFGNKVKGVLITDPVTGVSQFAPLGEVPTWVDRVIPRDLMKSYIDHWGEYVHGWVNSWWGKLDLTEAENPALIYGSAHEPNYVTGVTSQNAKDDSLVGIIYTHTRTGKSVYYEIKGGATDEAVGKAVAKFQDVQFKHLHPGSPQLYNLYGTMASIVPLVNENHAYSGVAIANINNVQQIAVGRSLSEAVRQYQRILGTTGDLAHLEKEKKLSVVEGVIARAKQDLTQNGSVYYVVIEGAKQAFVGGSGEFPLLPLAQAGDRVKVEFYASGESVVPMHSFTNQSLPIEKSKAEAATTERKEGSRDANEAKPVRRNVEERIKNATPEELKKLEKALGK</sequence>
<accession>A0A1G2DET6</accession>
<feature type="transmembrane region" description="Helical" evidence="2">
    <location>
        <begin position="87"/>
        <end position="107"/>
    </location>
</feature>
<feature type="transmembrane region" description="Helical" evidence="2">
    <location>
        <begin position="57"/>
        <end position="75"/>
    </location>
</feature>
<keyword evidence="2" id="KW-0472">Membrane</keyword>
<proteinExistence type="predicted"/>
<evidence type="ECO:0000256" key="2">
    <source>
        <dbReference type="SAM" id="Phobius"/>
    </source>
</evidence>
<reference evidence="3 4" key="1">
    <citation type="journal article" date="2016" name="Nat. Commun.">
        <title>Thousands of microbial genomes shed light on interconnected biogeochemical processes in an aquifer system.</title>
        <authorList>
            <person name="Anantharaman K."/>
            <person name="Brown C.T."/>
            <person name="Hug L.A."/>
            <person name="Sharon I."/>
            <person name="Castelle C.J."/>
            <person name="Probst A.J."/>
            <person name="Thomas B.C."/>
            <person name="Singh A."/>
            <person name="Wilkins M.J."/>
            <person name="Karaoz U."/>
            <person name="Brodie E.L."/>
            <person name="Williams K.H."/>
            <person name="Hubbard S.S."/>
            <person name="Banfield J.F."/>
        </authorList>
    </citation>
    <scope>NUCLEOTIDE SEQUENCE [LARGE SCALE GENOMIC DNA]</scope>
</reference>
<keyword evidence="2" id="KW-1133">Transmembrane helix</keyword>
<comment type="caution">
    <text evidence="3">The sequence shown here is derived from an EMBL/GenBank/DDBJ whole genome shotgun (WGS) entry which is preliminary data.</text>
</comment>
<dbReference type="EMBL" id="MHLO01000024">
    <property type="protein sequence ID" value="OGZ12086.1"/>
    <property type="molecule type" value="Genomic_DNA"/>
</dbReference>
<protein>
    <submittedName>
        <fullName evidence="3">Uncharacterized protein</fullName>
    </submittedName>
</protein>
<gene>
    <name evidence="3" type="ORF">A3C93_03215</name>
</gene>